<organism evidence="1">
    <name type="scientific">marine sediment metagenome</name>
    <dbReference type="NCBI Taxonomy" id="412755"/>
    <lineage>
        <taxon>unclassified sequences</taxon>
        <taxon>metagenomes</taxon>
        <taxon>ecological metagenomes</taxon>
    </lineage>
</organism>
<protein>
    <submittedName>
        <fullName evidence="1">Uncharacterized protein</fullName>
    </submittedName>
</protein>
<reference evidence="1" key="1">
    <citation type="journal article" date="2014" name="Front. Microbiol.">
        <title>High frequency of phylogenetically diverse reductive dehalogenase-homologous genes in deep subseafloor sedimentary metagenomes.</title>
        <authorList>
            <person name="Kawai M."/>
            <person name="Futagami T."/>
            <person name="Toyoda A."/>
            <person name="Takaki Y."/>
            <person name="Nishi S."/>
            <person name="Hori S."/>
            <person name="Arai W."/>
            <person name="Tsubouchi T."/>
            <person name="Morono Y."/>
            <person name="Uchiyama I."/>
            <person name="Ito T."/>
            <person name="Fujiyama A."/>
            <person name="Inagaki F."/>
            <person name="Takami H."/>
        </authorList>
    </citation>
    <scope>NUCLEOTIDE SEQUENCE</scope>
    <source>
        <strain evidence="1">Expedition CK06-06</strain>
    </source>
</reference>
<dbReference type="AlphaFoldDB" id="X1LHN2"/>
<comment type="caution">
    <text evidence="1">The sequence shown here is derived from an EMBL/GenBank/DDBJ whole genome shotgun (WGS) entry which is preliminary data.</text>
</comment>
<evidence type="ECO:0000313" key="1">
    <source>
        <dbReference type="EMBL" id="GAI18608.1"/>
    </source>
</evidence>
<feature type="non-terminal residue" evidence="1">
    <location>
        <position position="1"/>
    </location>
</feature>
<accession>X1LHN2</accession>
<gene>
    <name evidence="1" type="ORF">S06H3_34700</name>
</gene>
<proteinExistence type="predicted"/>
<dbReference type="EMBL" id="BARV01020857">
    <property type="protein sequence ID" value="GAI18608.1"/>
    <property type="molecule type" value="Genomic_DNA"/>
</dbReference>
<name>X1LHN2_9ZZZZ</name>
<sequence length="58" mass="6726">ECLVKCVPLTHQYRMQTKVERIIQELEDLSGRLETTKQKQAIEDTIKILKILASLSEL</sequence>